<dbReference type="InterPro" id="IPR000653">
    <property type="entry name" value="DegT/StrS_aminotransferase"/>
</dbReference>
<dbReference type="EMBL" id="CP040908">
    <property type="protein sequence ID" value="QLL56889.1"/>
    <property type="molecule type" value="Genomic_DNA"/>
</dbReference>
<dbReference type="Gene3D" id="3.90.1150.10">
    <property type="entry name" value="Aspartate Aminotransferase, domain 1"/>
    <property type="match status" value="1"/>
</dbReference>
<dbReference type="KEGG" id="efal:FH779_01765"/>
<dbReference type="AlphaFoldDB" id="A0A7H9DPV9"/>
<keyword evidence="1 4" id="KW-0663">Pyridoxal phosphate</keyword>
<gene>
    <name evidence="7" type="ORF">FH779_01765</name>
</gene>
<keyword evidence="7" id="KW-0808">Transferase</keyword>
<dbReference type="Gene3D" id="3.40.640.10">
    <property type="entry name" value="Type I PLP-dependent aspartate aminotransferase-like (Major domain)"/>
    <property type="match status" value="1"/>
</dbReference>
<reference evidence="7 8" key="1">
    <citation type="submission" date="2019-06" db="EMBL/GenBank/DDBJ databases">
        <title>Emergence of pandrug resistant Empedobacter falsenii in China.</title>
        <authorList>
            <person name="Dong N."/>
            <person name="Chen S."/>
            <person name="Zhang R."/>
        </authorList>
    </citation>
    <scope>NUCLEOTIDE SEQUENCE [LARGE SCALE GENOMIC DNA]</scope>
    <source>
        <strain evidence="7 8">1681-1</strain>
    </source>
</reference>
<evidence type="ECO:0000256" key="2">
    <source>
        <dbReference type="ARBA" id="ARBA00037999"/>
    </source>
</evidence>
<dbReference type="GO" id="GO:0030170">
    <property type="term" value="F:pyridoxal phosphate binding"/>
    <property type="evidence" value="ECO:0007669"/>
    <property type="project" value="TreeGrafter"/>
</dbReference>
<evidence type="ECO:0000256" key="6">
    <source>
        <dbReference type="SAM" id="Coils"/>
    </source>
</evidence>
<proteinExistence type="inferred from homology"/>
<dbReference type="PIRSF" id="PIRSF000390">
    <property type="entry name" value="PLP_StrS"/>
    <property type="match status" value="1"/>
</dbReference>
<dbReference type="RefSeq" id="WP_180905842.1">
    <property type="nucleotide sequence ID" value="NZ_CP040908.1"/>
</dbReference>
<dbReference type="InterPro" id="IPR015424">
    <property type="entry name" value="PyrdxlP-dep_Trfase"/>
</dbReference>
<sequence length="366" mass="41057">MIKFLDLQKINLLYQQEIEQKLLDVFRSGWYLMGEEVKNFENNLANYIGAKHAIGVANGLDALRLIFRAYIELGVMKAGDEVIVPANTYIASILALSDNGLFPVLVEPDDTTFNLDITKIEAAITTKTKAILIVHLQGRIVFSEELKSITAKHNLKIVEDNAQAIGATWQDIKSGNLGDAAGFSFYPGKNLGALGDAGAVTTNDDELAKTIRAIANYGSNQKYVNIYKGLNSRLDELQAAVLDVKLKYIDNENEARRIIAKRFLSEINNPKIILPENPKDENEHVWHVFVVRSTDRDQLQNYLNEKGIQTIIHYPIPPHHQEAYKELKDLSFPITEAMHNEVLSLPISSILTDEEVSEIINVVNQF</sequence>
<name>A0A7H9DPV9_9FLAO</name>
<feature type="modified residue" description="N6-(pyridoxal phosphate)lysine" evidence="4">
    <location>
        <position position="189"/>
    </location>
</feature>
<dbReference type="InterPro" id="IPR015422">
    <property type="entry name" value="PyrdxlP-dep_Trfase_small"/>
</dbReference>
<dbReference type="Pfam" id="PF01041">
    <property type="entry name" value="DegT_DnrJ_EryC1"/>
    <property type="match status" value="1"/>
</dbReference>
<keyword evidence="8" id="KW-1185">Reference proteome</keyword>
<dbReference type="Proteomes" id="UP000510643">
    <property type="component" value="Chromosome"/>
</dbReference>
<dbReference type="PANTHER" id="PTHR30244:SF36">
    <property type="entry name" value="3-OXO-GLUCOSE-6-PHOSPHATE:GLUTAMATE AMINOTRANSFERASE"/>
    <property type="match status" value="1"/>
</dbReference>
<dbReference type="CDD" id="cd00616">
    <property type="entry name" value="AHBA_syn"/>
    <property type="match status" value="1"/>
</dbReference>
<feature type="active site" description="Proton acceptor" evidence="3">
    <location>
        <position position="189"/>
    </location>
</feature>
<dbReference type="GO" id="GO:0000271">
    <property type="term" value="P:polysaccharide biosynthetic process"/>
    <property type="evidence" value="ECO:0007669"/>
    <property type="project" value="TreeGrafter"/>
</dbReference>
<evidence type="ECO:0000313" key="8">
    <source>
        <dbReference type="Proteomes" id="UP000510643"/>
    </source>
</evidence>
<evidence type="ECO:0000256" key="3">
    <source>
        <dbReference type="PIRSR" id="PIRSR000390-1"/>
    </source>
</evidence>
<evidence type="ECO:0000256" key="4">
    <source>
        <dbReference type="PIRSR" id="PIRSR000390-2"/>
    </source>
</evidence>
<feature type="coiled-coil region" evidence="6">
    <location>
        <begin position="220"/>
        <end position="247"/>
    </location>
</feature>
<dbReference type="GO" id="GO:0008483">
    <property type="term" value="F:transaminase activity"/>
    <property type="evidence" value="ECO:0007669"/>
    <property type="project" value="UniProtKB-KW"/>
</dbReference>
<keyword evidence="7" id="KW-0032">Aminotransferase</keyword>
<dbReference type="PANTHER" id="PTHR30244">
    <property type="entry name" value="TRANSAMINASE"/>
    <property type="match status" value="1"/>
</dbReference>
<dbReference type="SUPFAM" id="SSF53383">
    <property type="entry name" value="PLP-dependent transferases"/>
    <property type="match status" value="1"/>
</dbReference>
<organism evidence="7 8">
    <name type="scientific">Empedobacter falsenii</name>
    <dbReference type="NCBI Taxonomy" id="343874"/>
    <lineage>
        <taxon>Bacteria</taxon>
        <taxon>Pseudomonadati</taxon>
        <taxon>Bacteroidota</taxon>
        <taxon>Flavobacteriia</taxon>
        <taxon>Flavobacteriales</taxon>
        <taxon>Weeksellaceae</taxon>
        <taxon>Empedobacter</taxon>
    </lineage>
</organism>
<evidence type="ECO:0000256" key="1">
    <source>
        <dbReference type="ARBA" id="ARBA00022898"/>
    </source>
</evidence>
<accession>A0A7H9DPV9</accession>
<evidence type="ECO:0000256" key="5">
    <source>
        <dbReference type="RuleBase" id="RU004508"/>
    </source>
</evidence>
<dbReference type="InterPro" id="IPR015421">
    <property type="entry name" value="PyrdxlP-dep_Trfase_major"/>
</dbReference>
<comment type="similarity">
    <text evidence="2 5">Belongs to the DegT/DnrJ/EryC1 family.</text>
</comment>
<protein>
    <submittedName>
        <fullName evidence="7">DegT/DnrJ/EryC1/StrS family aminotransferase</fullName>
    </submittedName>
</protein>
<dbReference type="GeneID" id="78400154"/>
<keyword evidence="6" id="KW-0175">Coiled coil</keyword>
<evidence type="ECO:0000313" key="7">
    <source>
        <dbReference type="EMBL" id="QLL56889.1"/>
    </source>
</evidence>